<gene>
    <name evidence="1" type="ORF">S01H1_76676</name>
</gene>
<proteinExistence type="predicted"/>
<accession>X0YAP5</accession>
<reference evidence="1" key="1">
    <citation type="journal article" date="2014" name="Front. Microbiol.">
        <title>High frequency of phylogenetically diverse reductive dehalogenase-homologous genes in deep subseafloor sedimentary metagenomes.</title>
        <authorList>
            <person name="Kawai M."/>
            <person name="Futagami T."/>
            <person name="Toyoda A."/>
            <person name="Takaki Y."/>
            <person name="Nishi S."/>
            <person name="Hori S."/>
            <person name="Arai W."/>
            <person name="Tsubouchi T."/>
            <person name="Morono Y."/>
            <person name="Uchiyama I."/>
            <person name="Ito T."/>
            <person name="Fujiyama A."/>
            <person name="Inagaki F."/>
            <person name="Takami H."/>
        </authorList>
    </citation>
    <scope>NUCLEOTIDE SEQUENCE</scope>
    <source>
        <strain evidence="1">Expedition CK06-06</strain>
    </source>
</reference>
<name>X0YAP5_9ZZZZ</name>
<organism evidence="1">
    <name type="scientific">marine sediment metagenome</name>
    <dbReference type="NCBI Taxonomy" id="412755"/>
    <lineage>
        <taxon>unclassified sequences</taxon>
        <taxon>metagenomes</taxon>
        <taxon>ecological metagenomes</taxon>
    </lineage>
</organism>
<protein>
    <submittedName>
        <fullName evidence="1">Uncharacterized protein</fullName>
    </submittedName>
</protein>
<comment type="caution">
    <text evidence="1">The sequence shown here is derived from an EMBL/GenBank/DDBJ whole genome shotgun (WGS) entry which is preliminary data.</text>
</comment>
<dbReference type="AlphaFoldDB" id="X0YAP5"/>
<feature type="non-terminal residue" evidence="1">
    <location>
        <position position="163"/>
    </location>
</feature>
<sequence>MAAADMYGAAFELQPELAESCVDPVRHGFLTELMDTPDYQSLHTNTQLDALASEMAAAAFGKQYVQLLVEQQEREKQGDGEPSEGDKFREDMRNIRAASDACQQATEEVESLNDMRSSLGIGSGEGGNGQMDSAKLAETFKRVRNSEMLKQVCDRAGRYRRFL</sequence>
<dbReference type="EMBL" id="BARS01051479">
    <property type="protein sequence ID" value="GAG45803.1"/>
    <property type="molecule type" value="Genomic_DNA"/>
</dbReference>
<evidence type="ECO:0000313" key="1">
    <source>
        <dbReference type="EMBL" id="GAG45803.1"/>
    </source>
</evidence>